<comment type="similarity">
    <text evidence="2 13">Belongs to the TFB4 family.</text>
</comment>
<evidence type="ECO:0000256" key="5">
    <source>
        <dbReference type="ARBA" id="ARBA00022763"/>
    </source>
</evidence>
<dbReference type="AlphaFoldDB" id="A0A507E5E1"/>
<dbReference type="EMBL" id="QEAQ01000034">
    <property type="protein sequence ID" value="TPX58607.1"/>
    <property type="molecule type" value="Genomic_DNA"/>
</dbReference>
<dbReference type="GO" id="GO:0006289">
    <property type="term" value="P:nucleotide-excision repair"/>
    <property type="evidence" value="ECO:0007669"/>
    <property type="project" value="UniProtKB-UniRule"/>
</dbReference>
<comment type="subunit">
    <text evidence="13">Component of the 7-subunit TFIIH core complex composed of XPB/SSL2, XPD/RAD3, SSL1, TFB1, TFB2, TFB4 and TFB5, which is active in NER. The core complex associates with the 3-subunit CTD-kinase module TFIIK composed of CCL1, KIN28 and TFB3 to form the 10-subunit holoenzyme (holo-TFIIH) active in transcription.</text>
</comment>
<dbReference type="STRING" id="109895.A0A507E5E1"/>
<gene>
    <name evidence="14" type="ORF">PhCBS80983_g02993</name>
</gene>
<proteinExistence type="inferred from homology"/>
<keyword evidence="4 13" id="KW-0479">Metal-binding</keyword>
<sequence>MNAEDDINLLTVIVDTNPAAWAAAANDPERPLDFIKIIEQILIFINAHLSLKFDNELAIIASHTNQSRFLYPLPPTDPEAALLDAPKKPANAYKQFFDVDQGVVMKLKELVAESKEADEENKSMIAGSLSLAQSYINRVKRANENSNVQSRILVISISPDLPSQYIATMNCIFAAQKGATRIDVCRFQGRNYGGDSVFLPQASHITGGIFLEIPEPRNLLQYLLVRR</sequence>
<evidence type="ECO:0000256" key="3">
    <source>
        <dbReference type="ARBA" id="ARBA00021280"/>
    </source>
</evidence>
<keyword evidence="8 13" id="KW-0805">Transcription regulation</keyword>
<keyword evidence="7 13" id="KW-0862">Zinc</keyword>
<keyword evidence="9 13" id="KW-0804">Transcription</keyword>
<keyword evidence="6 13" id="KW-0863">Zinc-finger</keyword>
<comment type="subcellular location">
    <subcellularLocation>
        <location evidence="1 13">Nucleus</location>
    </subcellularLocation>
</comment>
<keyword evidence="15" id="KW-1185">Reference proteome</keyword>
<evidence type="ECO:0000256" key="6">
    <source>
        <dbReference type="ARBA" id="ARBA00022771"/>
    </source>
</evidence>
<evidence type="ECO:0000256" key="12">
    <source>
        <dbReference type="ARBA" id="ARBA00033341"/>
    </source>
</evidence>
<protein>
    <recommendedName>
        <fullName evidence="3 13">General transcription and DNA repair factor IIH subunit TFB4</fullName>
        <shortName evidence="13">TFIIH subunit TFB4</shortName>
    </recommendedName>
    <alternativeName>
        <fullName evidence="12 13">RNA polymerase II transcription factor B subunit 4</fullName>
    </alternativeName>
</protein>
<accession>A0A507E5E1</accession>
<dbReference type="Gene3D" id="3.40.50.410">
    <property type="entry name" value="von Willebrand factor, type A domain"/>
    <property type="match status" value="1"/>
</dbReference>
<keyword evidence="10 13" id="KW-0234">DNA repair</keyword>
<dbReference type="GO" id="GO:0005675">
    <property type="term" value="C:transcription factor TFIIH holo complex"/>
    <property type="evidence" value="ECO:0007669"/>
    <property type="project" value="UniProtKB-UniRule"/>
</dbReference>
<dbReference type="GO" id="GO:0008270">
    <property type="term" value="F:zinc ion binding"/>
    <property type="evidence" value="ECO:0007669"/>
    <property type="project" value="UniProtKB-KW"/>
</dbReference>
<dbReference type="Proteomes" id="UP000318582">
    <property type="component" value="Unassembled WGS sequence"/>
</dbReference>
<organism evidence="14 15">
    <name type="scientific">Powellomyces hirtus</name>
    <dbReference type="NCBI Taxonomy" id="109895"/>
    <lineage>
        <taxon>Eukaryota</taxon>
        <taxon>Fungi</taxon>
        <taxon>Fungi incertae sedis</taxon>
        <taxon>Chytridiomycota</taxon>
        <taxon>Chytridiomycota incertae sedis</taxon>
        <taxon>Chytridiomycetes</taxon>
        <taxon>Spizellomycetales</taxon>
        <taxon>Powellomycetaceae</taxon>
        <taxon>Powellomyces</taxon>
    </lineage>
</organism>
<comment type="caution">
    <text evidence="14">The sequence shown here is derived from an EMBL/GenBank/DDBJ whole genome shotgun (WGS) entry which is preliminary data.</text>
</comment>
<evidence type="ECO:0000256" key="13">
    <source>
        <dbReference type="RuleBase" id="RU368090"/>
    </source>
</evidence>
<evidence type="ECO:0000256" key="4">
    <source>
        <dbReference type="ARBA" id="ARBA00022723"/>
    </source>
</evidence>
<dbReference type="PANTHER" id="PTHR12831">
    <property type="entry name" value="TRANSCRIPTION INITIATION FACTOR IIH TFIIH , POLYPEPTIDE 3-RELATED"/>
    <property type="match status" value="1"/>
</dbReference>
<dbReference type="GO" id="GO:0000439">
    <property type="term" value="C:transcription factor TFIIH core complex"/>
    <property type="evidence" value="ECO:0007669"/>
    <property type="project" value="UniProtKB-UniRule"/>
</dbReference>
<dbReference type="InterPro" id="IPR036465">
    <property type="entry name" value="vWFA_dom_sf"/>
</dbReference>
<dbReference type="GO" id="GO:0006355">
    <property type="term" value="P:regulation of DNA-templated transcription"/>
    <property type="evidence" value="ECO:0007669"/>
    <property type="project" value="InterPro"/>
</dbReference>
<reference evidence="14 15" key="1">
    <citation type="journal article" date="2019" name="Sci. Rep.">
        <title>Comparative genomics of chytrid fungi reveal insights into the obligate biotrophic and pathogenic lifestyle of Synchytrium endobioticum.</title>
        <authorList>
            <person name="van de Vossenberg B.T.L.H."/>
            <person name="Warris S."/>
            <person name="Nguyen H.D.T."/>
            <person name="van Gent-Pelzer M.P.E."/>
            <person name="Joly D.L."/>
            <person name="van de Geest H.C."/>
            <person name="Bonants P.J.M."/>
            <person name="Smith D.S."/>
            <person name="Levesque C.A."/>
            <person name="van der Lee T.A.J."/>
        </authorList>
    </citation>
    <scope>NUCLEOTIDE SEQUENCE [LARGE SCALE GENOMIC DNA]</scope>
    <source>
        <strain evidence="14 15">CBS 809.83</strain>
    </source>
</reference>
<evidence type="ECO:0000256" key="2">
    <source>
        <dbReference type="ARBA" id="ARBA00005273"/>
    </source>
</evidence>
<dbReference type="PANTHER" id="PTHR12831:SF0">
    <property type="entry name" value="GENERAL TRANSCRIPTION FACTOR IIH SUBUNIT 3"/>
    <property type="match status" value="1"/>
</dbReference>
<evidence type="ECO:0000313" key="14">
    <source>
        <dbReference type="EMBL" id="TPX58607.1"/>
    </source>
</evidence>
<evidence type="ECO:0000313" key="15">
    <source>
        <dbReference type="Proteomes" id="UP000318582"/>
    </source>
</evidence>
<evidence type="ECO:0000256" key="9">
    <source>
        <dbReference type="ARBA" id="ARBA00023163"/>
    </source>
</evidence>
<evidence type="ECO:0000256" key="11">
    <source>
        <dbReference type="ARBA" id="ARBA00023242"/>
    </source>
</evidence>
<comment type="function">
    <text evidence="13">Component of the general transcription and DNA repair factor IIH (TFIIH) core complex, which is involved in general and transcription-coupled nucleotide excision repair (NER) of damaged DNA and, when complexed to TFIIK, in RNA transcription by RNA polymerase II. In NER, TFIIH acts by opening DNA around the lesion to allow the excision of the damaged oligonucleotide and its replacement by a new DNA fragment. In transcription, TFIIH has an essential role in transcription initiation. When the pre-initiation complex (PIC) has been established, TFIIH is required for promoter opening and promoter escape. Phosphorylation of the C-terminal tail (CTD) of the largest subunit of RNA polymerase II by the kinase module TFIIK controls the initiation of transcription.</text>
</comment>
<evidence type="ECO:0000256" key="1">
    <source>
        <dbReference type="ARBA" id="ARBA00004123"/>
    </source>
</evidence>
<dbReference type="Pfam" id="PF03850">
    <property type="entry name" value="Tfb4"/>
    <property type="match status" value="1"/>
</dbReference>
<dbReference type="InterPro" id="IPR004600">
    <property type="entry name" value="TFIIH_Tfb4/GTF2H3"/>
</dbReference>
<keyword evidence="11 13" id="KW-0539">Nucleus</keyword>
<evidence type="ECO:0000256" key="8">
    <source>
        <dbReference type="ARBA" id="ARBA00023015"/>
    </source>
</evidence>
<name>A0A507E5E1_9FUNG</name>
<keyword evidence="5 13" id="KW-0227">DNA damage</keyword>
<evidence type="ECO:0000256" key="10">
    <source>
        <dbReference type="ARBA" id="ARBA00023204"/>
    </source>
</evidence>
<evidence type="ECO:0000256" key="7">
    <source>
        <dbReference type="ARBA" id="ARBA00022833"/>
    </source>
</evidence>